<dbReference type="EMBL" id="ML996090">
    <property type="protein sequence ID" value="KAF2149726.1"/>
    <property type="molecule type" value="Genomic_DNA"/>
</dbReference>
<feature type="domain" description="FAD-binding PCMH-type" evidence="5">
    <location>
        <begin position="35"/>
        <end position="201"/>
    </location>
</feature>
<dbReference type="OrthoDB" id="415825at2759"/>
<dbReference type="InterPro" id="IPR006094">
    <property type="entry name" value="Oxid_FAD_bind_N"/>
</dbReference>
<evidence type="ECO:0000256" key="2">
    <source>
        <dbReference type="ARBA" id="ARBA00022630"/>
    </source>
</evidence>
<dbReference type="InterPro" id="IPR036318">
    <property type="entry name" value="FAD-bd_PCMH-like_sf"/>
</dbReference>
<keyword evidence="3" id="KW-0274">FAD</keyword>
<dbReference type="PANTHER" id="PTHR42973:SF7">
    <property type="entry name" value="FAD-BINDING PCMH-TYPE DOMAIN-CONTAINING PROTEIN"/>
    <property type="match status" value="1"/>
</dbReference>
<evidence type="ECO:0000256" key="3">
    <source>
        <dbReference type="ARBA" id="ARBA00022827"/>
    </source>
</evidence>
<dbReference type="Proteomes" id="UP000799439">
    <property type="component" value="Unassembled WGS sequence"/>
</dbReference>
<dbReference type="Pfam" id="PF01565">
    <property type="entry name" value="FAD_binding_4"/>
    <property type="match status" value="1"/>
</dbReference>
<dbReference type="InterPro" id="IPR050416">
    <property type="entry name" value="FAD-linked_Oxidoreductase"/>
</dbReference>
<dbReference type="InterPro" id="IPR016169">
    <property type="entry name" value="FAD-bd_PCMH_sub2"/>
</dbReference>
<dbReference type="Gene3D" id="3.30.465.10">
    <property type="match status" value="1"/>
</dbReference>
<comment type="similarity">
    <text evidence="1">Belongs to the oxygen-dependent FAD-linked oxidoreductase family.</text>
</comment>
<name>A0A9P4MJE7_9PEZI</name>
<proteinExistence type="inferred from homology"/>
<keyword evidence="7" id="KW-1185">Reference proteome</keyword>
<dbReference type="Gene3D" id="3.30.43.10">
    <property type="entry name" value="Uridine Diphospho-n-acetylenolpyruvylglucosamine Reductase, domain 2"/>
    <property type="match status" value="1"/>
</dbReference>
<evidence type="ECO:0000256" key="4">
    <source>
        <dbReference type="ARBA" id="ARBA00023002"/>
    </source>
</evidence>
<organism evidence="6 7">
    <name type="scientific">Myriangium duriaei CBS 260.36</name>
    <dbReference type="NCBI Taxonomy" id="1168546"/>
    <lineage>
        <taxon>Eukaryota</taxon>
        <taxon>Fungi</taxon>
        <taxon>Dikarya</taxon>
        <taxon>Ascomycota</taxon>
        <taxon>Pezizomycotina</taxon>
        <taxon>Dothideomycetes</taxon>
        <taxon>Dothideomycetidae</taxon>
        <taxon>Myriangiales</taxon>
        <taxon>Myriangiaceae</taxon>
        <taxon>Myriangium</taxon>
    </lineage>
</organism>
<keyword evidence="2" id="KW-0285">Flavoprotein</keyword>
<evidence type="ECO:0000259" key="5">
    <source>
        <dbReference type="PROSITE" id="PS51387"/>
    </source>
</evidence>
<evidence type="ECO:0000256" key="1">
    <source>
        <dbReference type="ARBA" id="ARBA00005466"/>
    </source>
</evidence>
<keyword evidence="4" id="KW-0560">Oxidoreductase</keyword>
<dbReference type="GO" id="GO:0016491">
    <property type="term" value="F:oxidoreductase activity"/>
    <property type="evidence" value="ECO:0007669"/>
    <property type="project" value="UniProtKB-KW"/>
</dbReference>
<evidence type="ECO:0000313" key="6">
    <source>
        <dbReference type="EMBL" id="KAF2149726.1"/>
    </source>
</evidence>
<sequence>MAFLNHLKETLPDVELILPSDKTFADLAKLYTLSDTSTPLAIAAPRSIDQVSHLIKAAHTHNAPVSVRSGGNDISGRAIVNNVLTIDIRALNHITIDREAGTATIGGGTNFETLAAELDRNGYMTPCGTIQWIGYVGWAILGGYGPMADKFGLGIDNLLGAKLVNAEGEVVVADEELMKGIRGAGGNFGVIVEATIKLYPFNRVLAGSILFDSTNLDELMTKYLSGIDALHEASDYPAELSVQPMWVNSPMGQIFGAVFFWADSDHERGRIYVEKIASLANAVMNTVSVVSIPEFLASVAPLVPRHAYTTCRSLSFTKMTSAIRKVIIESCKRMPTMQGPALTWHELPACSPSVHKSSSLPAVFGARRPHFVLEVLGNVVDPEHVREVAEWAESVKVELESQAAEDILDCKWVPLTPTKGLGSLDKLFGEENAAFAKKLKTDRDPNGVFRYALPPLTIE</sequence>
<dbReference type="InterPro" id="IPR016166">
    <property type="entry name" value="FAD-bd_PCMH"/>
</dbReference>
<dbReference type="GO" id="GO:0071949">
    <property type="term" value="F:FAD binding"/>
    <property type="evidence" value="ECO:0007669"/>
    <property type="project" value="InterPro"/>
</dbReference>
<dbReference type="Gene3D" id="3.40.462.20">
    <property type="match status" value="1"/>
</dbReference>
<comment type="caution">
    <text evidence="6">The sequence shown here is derived from an EMBL/GenBank/DDBJ whole genome shotgun (WGS) entry which is preliminary data.</text>
</comment>
<reference evidence="6" key="1">
    <citation type="journal article" date="2020" name="Stud. Mycol.">
        <title>101 Dothideomycetes genomes: a test case for predicting lifestyles and emergence of pathogens.</title>
        <authorList>
            <person name="Haridas S."/>
            <person name="Albert R."/>
            <person name="Binder M."/>
            <person name="Bloem J."/>
            <person name="Labutti K."/>
            <person name="Salamov A."/>
            <person name="Andreopoulos B."/>
            <person name="Baker S."/>
            <person name="Barry K."/>
            <person name="Bills G."/>
            <person name="Bluhm B."/>
            <person name="Cannon C."/>
            <person name="Castanera R."/>
            <person name="Culley D."/>
            <person name="Daum C."/>
            <person name="Ezra D."/>
            <person name="Gonzalez J."/>
            <person name="Henrissat B."/>
            <person name="Kuo A."/>
            <person name="Liang C."/>
            <person name="Lipzen A."/>
            <person name="Lutzoni F."/>
            <person name="Magnuson J."/>
            <person name="Mondo S."/>
            <person name="Nolan M."/>
            <person name="Ohm R."/>
            <person name="Pangilinan J."/>
            <person name="Park H.-J."/>
            <person name="Ramirez L."/>
            <person name="Alfaro M."/>
            <person name="Sun H."/>
            <person name="Tritt A."/>
            <person name="Yoshinaga Y."/>
            <person name="Zwiers L.-H."/>
            <person name="Turgeon B."/>
            <person name="Goodwin S."/>
            <person name="Spatafora J."/>
            <person name="Crous P."/>
            <person name="Grigoriev I."/>
        </authorList>
    </citation>
    <scope>NUCLEOTIDE SEQUENCE</scope>
    <source>
        <strain evidence="6">CBS 260.36</strain>
    </source>
</reference>
<dbReference type="PANTHER" id="PTHR42973">
    <property type="entry name" value="BINDING OXIDOREDUCTASE, PUTATIVE (AFU_ORTHOLOGUE AFUA_1G17690)-RELATED"/>
    <property type="match status" value="1"/>
</dbReference>
<dbReference type="AlphaFoldDB" id="A0A9P4MJE7"/>
<dbReference type="PROSITE" id="PS51387">
    <property type="entry name" value="FAD_PCMH"/>
    <property type="match status" value="1"/>
</dbReference>
<accession>A0A9P4MJE7</accession>
<dbReference type="InterPro" id="IPR016167">
    <property type="entry name" value="FAD-bd_PCMH_sub1"/>
</dbReference>
<evidence type="ECO:0000313" key="7">
    <source>
        <dbReference type="Proteomes" id="UP000799439"/>
    </source>
</evidence>
<dbReference type="SUPFAM" id="SSF56176">
    <property type="entry name" value="FAD-binding/transporter-associated domain-like"/>
    <property type="match status" value="1"/>
</dbReference>
<protein>
    <submittedName>
        <fullName evidence="6">FAD-binding domain-containing protein</fullName>
    </submittedName>
</protein>
<gene>
    <name evidence="6" type="ORF">K461DRAFT_259535</name>
</gene>